<dbReference type="GO" id="GO:0016442">
    <property type="term" value="C:RISC complex"/>
    <property type="evidence" value="ECO:0007669"/>
    <property type="project" value="TreeGrafter"/>
</dbReference>
<dbReference type="AlphaFoldDB" id="A0A2H8TGW1"/>
<dbReference type="Pfam" id="PF00035">
    <property type="entry name" value="dsrm"/>
    <property type="match status" value="2"/>
</dbReference>
<feature type="domain" description="DRBM" evidence="3">
    <location>
        <begin position="146"/>
        <end position="217"/>
    </location>
</feature>
<proteinExistence type="predicted"/>
<dbReference type="GO" id="GO:0030422">
    <property type="term" value="P:siRNA processing"/>
    <property type="evidence" value="ECO:0007669"/>
    <property type="project" value="TreeGrafter"/>
</dbReference>
<dbReference type="GO" id="GO:0070578">
    <property type="term" value="C:RISC-loading complex"/>
    <property type="evidence" value="ECO:0007669"/>
    <property type="project" value="TreeGrafter"/>
</dbReference>
<dbReference type="InterPro" id="IPR014720">
    <property type="entry name" value="dsRBD_dom"/>
</dbReference>
<dbReference type="PROSITE" id="PS50137">
    <property type="entry name" value="DS_RBD"/>
    <property type="match status" value="3"/>
</dbReference>
<dbReference type="PANTHER" id="PTHR46205">
    <property type="entry name" value="LOQUACIOUS, ISOFORM B"/>
    <property type="match status" value="1"/>
</dbReference>
<evidence type="ECO:0000313" key="4">
    <source>
        <dbReference type="EMBL" id="MBW12518.1"/>
    </source>
</evidence>
<dbReference type="GO" id="GO:0035197">
    <property type="term" value="F:siRNA binding"/>
    <property type="evidence" value="ECO:0007669"/>
    <property type="project" value="TreeGrafter"/>
</dbReference>
<feature type="domain" description="DRBM" evidence="3">
    <location>
        <begin position="458"/>
        <end position="535"/>
    </location>
</feature>
<organism evidence="4">
    <name type="scientific">Melanaphis sacchari</name>
    <dbReference type="NCBI Taxonomy" id="742174"/>
    <lineage>
        <taxon>Eukaryota</taxon>
        <taxon>Metazoa</taxon>
        <taxon>Ecdysozoa</taxon>
        <taxon>Arthropoda</taxon>
        <taxon>Hexapoda</taxon>
        <taxon>Insecta</taxon>
        <taxon>Pterygota</taxon>
        <taxon>Neoptera</taxon>
        <taxon>Paraneoptera</taxon>
        <taxon>Hemiptera</taxon>
        <taxon>Sternorrhyncha</taxon>
        <taxon>Aphidomorpha</taxon>
        <taxon>Aphidoidea</taxon>
        <taxon>Aphididae</taxon>
        <taxon>Aphidini</taxon>
        <taxon>Melanaphis</taxon>
    </lineage>
</organism>
<reference evidence="4" key="1">
    <citation type="submission" date="2017-10" db="EMBL/GenBank/DDBJ databases">
        <title>Transcriptome Assembly of Sugarcane Aphid Adults.</title>
        <authorList>
            <person name="Scully E.D."/>
            <person name="Palmer N.A."/>
            <person name="Geib S.M."/>
            <person name="Sarath G."/>
            <person name="Sattler S.E."/>
        </authorList>
    </citation>
    <scope>NUCLEOTIDE SEQUENCE</scope>
    <source>
        <tissue evidence="4">Whole body</tissue>
    </source>
</reference>
<evidence type="ECO:0000259" key="3">
    <source>
        <dbReference type="PROSITE" id="PS50137"/>
    </source>
</evidence>
<dbReference type="GO" id="GO:0005634">
    <property type="term" value="C:nucleus"/>
    <property type="evidence" value="ECO:0007669"/>
    <property type="project" value="TreeGrafter"/>
</dbReference>
<keyword evidence="1 2" id="KW-0694">RNA-binding</keyword>
<sequence length="559" mass="64826">MIKNKDTIIPVTEDVESIEKKSHNHHDFREIIANKFISNEQNYENKNSNKMDEVNKKINKWDTQLPLQQFHKNNLSVKGYKYKHHPHDQYCLNQKYSRDNHISSKCDMPKNEDHITNNVHNLNDTNVDKSEHETKIIIAQTQKNKTAISLLNEWAMRGEEKKPFVVSYLLVDVTGHAHNPRFTFMCQVYNIKAYGDGKSKKEAKQNAAARMCEKLFDFKIDFLNNNDKMITSTTIDNFEVNENDTFLSSIEGSQIIDETNSDMSDEKLQQFKYKEVQTAHCNMNPIGALQELCIIYKWTPPFYNFKENKNQKERKTILYKVICKILHLQTMGTARTKKEAKRKAAHLMFEKIVDIGADKLNELKSAYPITLLPTEDYEQNKCIAIYNEKNEKISNKWFSAYCFQSYLKIAMANKITLKDTTIFPLVENKDNPTPIDQQLELYTMKMVQYIENSDPNTSNVNKLNILCKELGFQAVYVCLGVQKKEDIKNNIGQDEEYAMLVQVTTVPVTITTGYGTNKDKAAEEAAKFILETFKAMLLFTKQDSINLNNNEEEKIVNVL</sequence>
<dbReference type="OrthoDB" id="10056847at2759"/>
<evidence type="ECO:0000256" key="2">
    <source>
        <dbReference type="PROSITE-ProRule" id="PRU00266"/>
    </source>
</evidence>
<dbReference type="InterPro" id="IPR051247">
    <property type="entry name" value="RLC_Component"/>
</dbReference>
<evidence type="ECO:0000256" key="1">
    <source>
        <dbReference type="ARBA" id="ARBA00022884"/>
    </source>
</evidence>
<feature type="domain" description="DRBM" evidence="3">
    <location>
        <begin position="284"/>
        <end position="354"/>
    </location>
</feature>
<gene>
    <name evidence="4" type="primary">tarbp2_1</name>
</gene>
<protein>
    <submittedName>
        <fullName evidence="4">RISC-loading complex subunit tarbp2</fullName>
    </submittedName>
</protein>
<dbReference type="GO" id="GO:0070920">
    <property type="term" value="P:regulation of regulatory ncRNA processing"/>
    <property type="evidence" value="ECO:0007669"/>
    <property type="project" value="TreeGrafter"/>
</dbReference>
<accession>A0A2H8TGW1</accession>
<dbReference type="PANTHER" id="PTHR46205:SF3">
    <property type="entry name" value="LOQUACIOUS, ISOFORM B"/>
    <property type="match status" value="1"/>
</dbReference>
<dbReference type="EMBL" id="GFXV01000713">
    <property type="protein sequence ID" value="MBW12518.1"/>
    <property type="molecule type" value="Transcribed_RNA"/>
</dbReference>
<dbReference type="SMART" id="SM00358">
    <property type="entry name" value="DSRM"/>
    <property type="match status" value="3"/>
</dbReference>
<dbReference type="GO" id="GO:0003725">
    <property type="term" value="F:double-stranded RNA binding"/>
    <property type="evidence" value="ECO:0007669"/>
    <property type="project" value="TreeGrafter"/>
</dbReference>
<dbReference type="Gene3D" id="3.30.160.20">
    <property type="match status" value="3"/>
</dbReference>
<dbReference type="SUPFAM" id="SSF54768">
    <property type="entry name" value="dsRNA-binding domain-like"/>
    <property type="match status" value="3"/>
</dbReference>
<name>A0A2H8TGW1_9HEMI</name>
<dbReference type="GO" id="GO:0005737">
    <property type="term" value="C:cytoplasm"/>
    <property type="evidence" value="ECO:0007669"/>
    <property type="project" value="TreeGrafter"/>
</dbReference>